<feature type="compositionally biased region" description="Basic and acidic residues" evidence="1">
    <location>
        <begin position="1514"/>
        <end position="1524"/>
    </location>
</feature>
<feature type="compositionally biased region" description="Acidic residues" evidence="1">
    <location>
        <begin position="68"/>
        <end position="82"/>
    </location>
</feature>
<proteinExistence type="predicted"/>
<feature type="compositionally biased region" description="Basic and acidic residues" evidence="1">
    <location>
        <begin position="926"/>
        <end position="947"/>
    </location>
</feature>
<feature type="region of interest" description="Disordered" evidence="1">
    <location>
        <begin position="50"/>
        <end position="182"/>
    </location>
</feature>
<feature type="region of interest" description="Disordered" evidence="1">
    <location>
        <begin position="1242"/>
        <end position="1401"/>
    </location>
</feature>
<feature type="region of interest" description="Disordered" evidence="1">
    <location>
        <begin position="844"/>
        <end position="1009"/>
    </location>
</feature>
<dbReference type="STRING" id="158441.A0A226E630"/>
<feature type="region of interest" description="Disordered" evidence="1">
    <location>
        <begin position="206"/>
        <end position="228"/>
    </location>
</feature>
<dbReference type="PANTHER" id="PTHR23167:SF54">
    <property type="entry name" value="[F-ACTIN]-MONOOXYGENASE MICAL"/>
    <property type="match status" value="1"/>
</dbReference>
<feature type="compositionally biased region" description="Basic and acidic residues" evidence="1">
    <location>
        <begin position="210"/>
        <end position="220"/>
    </location>
</feature>
<dbReference type="InterPro" id="IPR050540">
    <property type="entry name" value="F-actin_Monoox_Mical"/>
</dbReference>
<feature type="compositionally biased region" description="Polar residues" evidence="1">
    <location>
        <begin position="855"/>
        <end position="876"/>
    </location>
</feature>
<dbReference type="Pfam" id="PF12130">
    <property type="entry name" value="bMERB_dom"/>
    <property type="match status" value="1"/>
</dbReference>
<feature type="compositionally biased region" description="Basic and acidic residues" evidence="1">
    <location>
        <begin position="1419"/>
        <end position="1430"/>
    </location>
</feature>
<protein>
    <submittedName>
        <fullName evidence="3">MICAL C-terminal-like protein</fullName>
    </submittedName>
</protein>
<feature type="compositionally biased region" description="Acidic residues" evidence="1">
    <location>
        <begin position="111"/>
        <end position="156"/>
    </location>
</feature>
<sequence length="1683" mass="185268">MIILIDRVSIDILLFSKILSEMDERGTTPERVEFENSVDFASEEELLNEMDEDEWTDRNFGLSNADNTSDEASDLSDDEEVTPEGNNDAPNIALADAEKEGAVPVKPTETESSDSDTEVASEDDNGEVGDESDNEEEEEEDDDEYDEDEEDEEEECGGSTTEIETDSEFAEDPPNSVPGSIPTIVVDAPEQLVTKLVDTGLINHAKHVHPKEPKPSEHREKGSHHTQKFRDLYYDNNVELVKKGGPERQLPVVTGVPKKWEPNPERLASKVSLELKKKYLQGSSIPPVGTNPKKADPQQQNQFRSVLDMISEQQKLLQPASKPSATMQAFLDGADKLKNKTTAAGIVPIPLNRNLVSGQSVNLNQSEAVEKLASAADVNLVATLQQNNGNTVIQPISPNEPTTGDTEKTLKDTTNLIISSLHSGNSQDCKNDLEKQDLIPESIVSKCDANSVMTTSSEVSNNKLMAEEISGIMTSDTPSFSTSETGSNKTVIDANDYLISRNVPDPGNEHEEVGSGSDTEVGSEPYSDLDDLDEDDLPHRVVHEPPRVEIEDEFGVTKPMDPPPIGTKDHLDKSPTGHSSSDSSLNSGIFLETEMSDYVKDESVAAERAASAKKRLTGRRSLTKKCKQDIHQQRQTVGKLEDSPRTKTNFELEGLDFVDIDGGSSPDDFRDINEIGFGIRDINPPPVGAMKIQQNTISAPPLDTFAPTCHPKSQSPPITSPSEDDERSSTSTRDPQDHSTSDAELSDSLNNCLKNRNNISEVKFYNDIFSSKHMPTTTDKLPSLERVVPFSGARDSLDYRKARGVSTNLRNKDLYSTYSTPSTKPLGSEPEVIVAFSSVQFDEDSGVPSLEGGQDLSSLPGSTDDSNRSSGSPSTTRKLHEIRQERVKQNDLIRSMVLGRIKRSPDKTIRKNSKGSSSGTSLNLEKSGDEEADSRISSDTSQYHDDNTTSEDCDNNESTSRGTAKPNLHHHHNNSSTDISSGHDIPHKPMAESNSNSNSDDSSGSQSAKALLTTQAVHSAYEPVFTSSPRFRNRPKFDVVTNSQQQQPQAKTEPPTPTHAIPADMPYPSINSSKNNETSYTTQNPLFCRSMPNLINLLPKNNHTAVHHDDESNGILPNTTQNKSSSAAMYQTSAPRYEHPSNLVGGAGGGQSSKINPFLVSSYGPGEEQIQSSNDPGDDFLSLHLKLRSKDQLGSQRTAEKSRSVYSDSSKDYSDSGYGHTGSHPSSVMTMRFQHTQLPDQDFSLVPQGWGRNEIRPRSNTLTDFDGKTHSPVTLPNFNASKSHVHPNSRHSIDNSDASSKSSSNKAKAFSSDTLVDASPLSESSRRTSVPDISGSGRSNDVVMRMNKGRKGKDRDRRRSLIQTVSDFFTSRTTQNNTSTNDKSPPNTSLTTSTSSSSIMSPTKDKFSLFKLTPKLLQNKDKKNSSKSKESVVVSPLALSGQSAEGRSKTDFTTYLSQPDLQIQRLSSSPTNNIYKAEKQQDDEKDVDECAGNLSNLSIMAPGSSRRANLSSAKETDRSKRAMTRAREIEEIQLQLESIETDQRSLEAAGVIMEKKLRGEEVDENGRSDDEIMDEWFALVRDKTKLARFEKELLVRAQELELEVRREQLEEQLEVSLSIPDKSPNDTQRENDIMYELRRLKDQHVRLLDTIHSDMERYTSEDVTTLNPAFSISPGNSRLESDV</sequence>
<feature type="region of interest" description="Disordered" evidence="1">
    <location>
        <begin position="699"/>
        <end position="748"/>
    </location>
</feature>
<feature type="compositionally biased region" description="Polar residues" evidence="1">
    <location>
        <begin position="1040"/>
        <end position="1050"/>
    </location>
</feature>
<gene>
    <name evidence="3" type="ORF">Fcan01_12577</name>
</gene>
<feature type="region of interest" description="Disordered" evidence="1">
    <location>
        <begin position="1496"/>
        <end position="1524"/>
    </location>
</feature>
<feature type="compositionally biased region" description="Polar residues" evidence="1">
    <location>
        <begin position="1069"/>
        <end position="1078"/>
    </location>
</feature>
<dbReference type="Proteomes" id="UP000198287">
    <property type="component" value="Unassembled WGS sequence"/>
</dbReference>
<feature type="compositionally biased region" description="Basic and acidic residues" evidence="1">
    <location>
        <begin position="1198"/>
        <end position="1214"/>
    </location>
</feature>
<name>A0A226E630_FOLCA</name>
<evidence type="ECO:0000313" key="4">
    <source>
        <dbReference type="Proteomes" id="UP000198287"/>
    </source>
</evidence>
<dbReference type="PROSITE" id="PS51848">
    <property type="entry name" value="BMERB"/>
    <property type="match status" value="1"/>
</dbReference>
<feature type="compositionally biased region" description="Polar residues" evidence="1">
    <location>
        <begin position="1271"/>
        <end position="1282"/>
    </location>
</feature>
<evidence type="ECO:0000259" key="2">
    <source>
        <dbReference type="PROSITE" id="PS51848"/>
    </source>
</evidence>
<feature type="domain" description="BMERB" evidence="2">
    <location>
        <begin position="1519"/>
        <end position="1683"/>
    </location>
</feature>
<feature type="region of interest" description="Disordered" evidence="1">
    <location>
        <begin position="1040"/>
        <end position="1078"/>
    </location>
</feature>
<feature type="region of interest" description="Disordered" evidence="1">
    <location>
        <begin position="499"/>
        <end position="587"/>
    </location>
</feature>
<feature type="compositionally biased region" description="Low complexity" evidence="1">
    <location>
        <begin position="1370"/>
        <end position="1401"/>
    </location>
</feature>
<feature type="region of interest" description="Disordered" evidence="1">
    <location>
        <begin position="1104"/>
        <end position="1130"/>
    </location>
</feature>
<keyword evidence="4" id="KW-1185">Reference proteome</keyword>
<feature type="region of interest" description="Disordered" evidence="1">
    <location>
        <begin position="1419"/>
        <end position="1448"/>
    </location>
</feature>
<feature type="region of interest" description="Disordered" evidence="1">
    <location>
        <begin position="611"/>
        <end position="645"/>
    </location>
</feature>
<feature type="compositionally biased region" description="Polar residues" evidence="1">
    <location>
        <begin position="914"/>
        <end position="924"/>
    </location>
</feature>
<evidence type="ECO:0000313" key="3">
    <source>
        <dbReference type="EMBL" id="OXA52514.1"/>
    </source>
</evidence>
<feature type="compositionally biased region" description="Polar residues" evidence="1">
    <location>
        <begin position="711"/>
        <end position="721"/>
    </location>
</feature>
<feature type="region of interest" description="Disordered" evidence="1">
    <location>
        <begin position="1191"/>
        <end position="1227"/>
    </location>
</feature>
<feature type="compositionally biased region" description="Acidic residues" evidence="1">
    <location>
        <begin position="527"/>
        <end position="536"/>
    </location>
</feature>
<feature type="compositionally biased region" description="Basic and acidic residues" evidence="1">
    <location>
        <begin position="537"/>
        <end position="549"/>
    </location>
</feature>
<feature type="compositionally biased region" description="Basic residues" evidence="1">
    <location>
        <begin position="611"/>
        <end position="625"/>
    </location>
</feature>
<feature type="compositionally biased region" description="Low complexity" evidence="1">
    <location>
        <begin position="993"/>
        <end position="1007"/>
    </location>
</feature>
<feature type="compositionally biased region" description="Polar residues" evidence="1">
    <location>
        <begin position="1115"/>
        <end position="1130"/>
    </location>
</feature>
<reference evidence="3 4" key="1">
    <citation type="submission" date="2015-12" db="EMBL/GenBank/DDBJ databases">
        <title>The genome of Folsomia candida.</title>
        <authorList>
            <person name="Faddeeva A."/>
            <person name="Derks M.F."/>
            <person name="Anvar Y."/>
            <person name="Smit S."/>
            <person name="Van Straalen N."/>
            <person name="Roelofs D."/>
        </authorList>
    </citation>
    <scope>NUCLEOTIDE SEQUENCE [LARGE SCALE GENOMIC DNA]</scope>
    <source>
        <strain evidence="3 4">VU population</strain>
        <tissue evidence="3">Whole body</tissue>
    </source>
</reference>
<dbReference type="OrthoDB" id="20799at2759"/>
<feature type="compositionally biased region" description="Basic and acidic residues" evidence="1">
    <location>
        <begin position="878"/>
        <end position="891"/>
    </location>
</feature>
<feature type="region of interest" description="Disordered" evidence="1">
    <location>
        <begin position="1156"/>
        <end position="1179"/>
    </location>
</feature>
<organism evidence="3 4">
    <name type="scientific">Folsomia candida</name>
    <name type="common">Springtail</name>
    <dbReference type="NCBI Taxonomy" id="158441"/>
    <lineage>
        <taxon>Eukaryota</taxon>
        <taxon>Metazoa</taxon>
        <taxon>Ecdysozoa</taxon>
        <taxon>Arthropoda</taxon>
        <taxon>Hexapoda</taxon>
        <taxon>Collembola</taxon>
        <taxon>Entomobryomorpha</taxon>
        <taxon>Isotomoidea</taxon>
        <taxon>Isotomidae</taxon>
        <taxon>Proisotominae</taxon>
        <taxon>Folsomia</taxon>
    </lineage>
</organism>
<dbReference type="InterPro" id="IPR022735">
    <property type="entry name" value="bMERB_dom"/>
</dbReference>
<comment type="caution">
    <text evidence="3">The sequence shown here is derived from an EMBL/GenBank/DDBJ whole genome shotgun (WGS) entry which is preliminary data.</text>
</comment>
<evidence type="ECO:0000256" key="1">
    <source>
        <dbReference type="SAM" id="MobiDB-lite"/>
    </source>
</evidence>
<dbReference type="SMART" id="SM01203">
    <property type="entry name" value="DUF3585"/>
    <property type="match status" value="1"/>
</dbReference>
<feature type="compositionally biased region" description="Low complexity" evidence="1">
    <location>
        <begin position="1295"/>
        <end position="1313"/>
    </location>
</feature>
<accession>A0A226E630</accession>
<dbReference type="EMBL" id="LNIX01000006">
    <property type="protein sequence ID" value="OXA52514.1"/>
    <property type="molecule type" value="Genomic_DNA"/>
</dbReference>
<dbReference type="PANTHER" id="PTHR23167">
    <property type="entry name" value="CALPONIN HOMOLOGY DOMAIN-CONTAINING PROTEIN DDB_G0272472-RELATED"/>
    <property type="match status" value="1"/>
</dbReference>